<reference evidence="8 9" key="1">
    <citation type="submission" date="2023-02" db="EMBL/GenBank/DDBJ databases">
        <authorList>
            <person name="Maleckis M."/>
        </authorList>
    </citation>
    <scope>NUCLEOTIDE SEQUENCE [LARGE SCALE GENOMIC DNA]</scope>
    <source>
        <strain evidence="8 9">P8-A2</strain>
    </source>
</reference>
<protein>
    <submittedName>
        <fullName evidence="8">O-antigen ligase family protein</fullName>
    </submittedName>
</protein>
<keyword evidence="3 6" id="KW-1133">Transmembrane helix</keyword>
<dbReference type="InterPro" id="IPR007016">
    <property type="entry name" value="O-antigen_ligase-rel_domated"/>
</dbReference>
<evidence type="ECO:0000313" key="9">
    <source>
        <dbReference type="Proteomes" id="UP001257627"/>
    </source>
</evidence>
<keyword evidence="9" id="KW-1185">Reference proteome</keyword>
<evidence type="ECO:0000256" key="5">
    <source>
        <dbReference type="SAM" id="MobiDB-lite"/>
    </source>
</evidence>
<evidence type="ECO:0000256" key="6">
    <source>
        <dbReference type="SAM" id="Phobius"/>
    </source>
</evidence>
<proteinExistence type="predicted"/>
<dbReference type="PANTHER" id="PTHR37422:SF13">
    <property type="entry name" value="LIPOPOLYSACCHARIDE BIOSYNTHESIS PROTEIN PA4999-RELATED"/>
    <property type="match status" value="1"/>
</dbReference>
<organism evidence="8 9">
    <name type="scientific">Streptomyces mirabilis</name>
    <dbReference type="NCBI Taxonomy" id="68239"/>
    <lineage>
        <taxon>Bacteria</taxon>
        <taxon>Bacillati</taxon>
        <taxon>Actinomycetota</taxon>
        <taxon>Actinomycetes</taxon>
        <taxon>Kitasatosporales</taxon>
        <taxon>Streptomycetaceae</taxon>
        <taxon>Streptomyces</taxon>
    </lineage>
</organism>
<accession>A0ABU3UTK8</accession>
<feature type="transmembrane region" description="Helical" evidence="6">
    <location>
        <begin position="376"/>
        <end position="395"/>
    </location>
</feature>
<feature type="transmembrane region" description="Helical" evidence="6">
    <location>
        <begin position="344"/>
        <end position="364"/>
    </location>
</feature>
<comment type="caution">
    <text evidence="8">The sequence shown here is derived from an EMBL/GenBank/DDBJ whole genome shotgun (WGS) entry which is preliminary data.</text>
</comment>
<sequence>MTPGDADQLLWFAFAALCAASVVLLAACVREAASFLWTACLVPLFLLGRSYAAVGVAPVYLMDCLAALALLAAARTWAPRAFSEERLRGFRWVAVLLAVVTVPAVCRGIAADYPDPLKGVILGLYPVIGWLAATWLLTRAGEELVRLRWVLYVPTLGVLVHAVFHVPMTSAASGLYMAIAGAFGVTMRCLGRSRLLLVTLIGAALLTAAASKRGPLLAVLAAMAATAFALRTRGRRLGRWPVLSLSLVTLGLVAVVSFSASQQRLSDVPVVGGLATRLEASTQDPDSEAANNVELRFAMWQEALKEAGKEPLLGAGAGRPIDVVFERQPLNDLRSGPHNSFVGYVYYLGWPAGIALVFLVAATLRRTWRARHHPVASAWFGATVGVCITALTNVALEVTFIGLPSWLVLASAYARVGVPLEREASSGSPPTAAGHLVPAPGGSGARTERSLTTSPPVPNWS</sequence>
<evidence type="ECO:0000256" key="1">
    <source>
        <dbReference type="ARBA" id="ARBA00004141"/>
    </source>
</evidence>
<feature type="transmembrane region" description="Helical" evidence="6">
    <location>
        <begin position="240"/>
        <end position="260"/>
    </location>
</feature>
<gene>
    <name evidence="8" type="ORF">PU648_33920</name>
</gene>
<feature type="transmembrane region" description="Helical" evidence="6">
    <location>
        <begin position="116"/>
        <end position="137"/>
    </location>
</feature>
<dbReference type="Pfam" id="PF04932">
    <property type="entry name" value="Wzy_C"/>
    <property type="match status" value="1"/>
</dbReference>
<evidence type="ECO:0000259" key="7">
    <source>
        <dbReference type="Pfam" id="PF04932"/>
    </source>
</evidence>
<evidence type="ECO:0000256" key="2">
    <source>
        <dbReference type="ARBA" id="ARBA00022692"/>
    </source>
</evidence>
<feature type="domain" description="O-antigen ligase-related" evidence="7">
    <location>
        <begin position="200"/>
        <end position="356"/>
    </location>
</feature>
<comment type="subcellular location">
    <subcellularLocation>
        <location evidence="1">Membrane</location>
        <topology evidence="1">Multi-pass membrane protein</topology>
    </subcellularLocation>
</comment>
<keyword evidence="2 6" id="KW-0812">Transmembrane</keyword>
<evidence type="ECO:0000313" key="8">
    <source>
        <dbReference type="EMBL" id="MDU8997255.1"/>
    </source>
</evidence>
<dbReference type="RefSeq" id="WP_240363149.1">
    <property type="nucleotide sequence ID" value="NZ_JARAKF010000001.1"/>
</dbReference>
<dbReference type="InterPro" id="IPR051533">
    <property type="entry name" value="WaaL-like"/>
</dbReference>
<evidence type="ECO:0000256" key="3">
    <source>
        <dbReference type="ARBA" id="ARBA00022989"/>
    </source>
</evidence>
<feature type="transmembrane region" description="Helical" evidence="6">
    <location>
        <begin position="195"/>
        <end position="210"/>
    </location>
</feature>
<feature type="transmembrane region" description="Helical" evidence="6">
    <location>
        <begin position="90"/>
        <end position="110"/>
    </location>
</feature>
<evidence type="ECO:0000256" key="4">
    <source>
        <dbReference type="ARBA" id="ARBA00023136"/>
    </source>
</evidence>
<keyword evidence="8" id="KW-0436">Ligase</keyword>
<feature type="transmembrane region" description="Helical" evidence="6">
    <location>
        <begin position="36"/>
        <end position="54"/>
    </location>
</feature>
<keyword evidence="4 6" id="KW-0472">Membrane</keyword>
<name>A0ABU3UTK8_9ACTN</name>
<dbReference type="GO" id="GO:0016874">
    <property type="term" value="F:ligase activity"/>
    <property type="evidence" value="ECO:0007669"/>
    <property type="project" value="UniProtKB-KW"/>
</dbReference>
<dbReference type="PANTHER" id="PTHR37422">
    <property type="entry name" value="TEICHURONIC ACID BIOSYNTHESIS PROTEIN TUAE"/>
    <property type="match status" value="1"/>
</dbReference>
<feature type="transmembrane region" description="Helical" evidence="6">
    <location>
        <begin position="12"/>
        <end position="29"/>
    </location>
</feature>
<dbReference type="Proteomes" id="UP001257627">
    <property type="component" value="Unassembled WGS sequence"/>
</dbReference>
<feature type="transmembrane region" description="Helical" evidence="6">
    <location>
        <begin position="60"/>
        <end position="78"/>
    </location>
</feature>
<dbReference type="EMBL" id="JARAKF010000001">
    <property type="protein sequence ID" value="MDU8997255.1"/>
    <property type="molecule type" value="Genomic_DNA"/>
</dbReference>
<feature type="region of interest" description="Disordered" evidence="5">
    <location>
        <begin position="424"/>
        <end position="461"/>
    </location>
</feature>